<dbReference type="AlphaFoldDB" id="A0A2D3V602"/>
<evidence type="ECO:0000313" key="1">
    <source>
        <dbReference type="EMBL" id="CZT16909.1"/>
    </source>
</evidence>
<sequence length="64" mass="7380">MPVSDNTRFVKLRRPAVFKAKAEEVEKKPTPRELAAAEAEMNELIEKYVREASVPIMKFESDEE</sequence>
<protein>
    <submittedName>
        <fullName evidence="1">Uncharacterized protein</fullName>
    </submittedName>
</protein>
<dbReference type="Proteomes" id="UP000225277">
    <property type="component" value="Unassembled WGS sequence"/>
</dbReference>
<proteinExistence type="predicted"/>
<keyword evidence="2" id="KW-1185">Reference proteome</keyword>
<dbReference type="RefSeq" id="XP_023623802.1">
    <property type="nucleotide sequence ID" value="XM_023768034.1"/>
</dbReference>
<reference evidence="1 2" key="1">
    <citation type="submission" date="2016-03" db="EMBL/GenBank/DDBJ databases">
        <authorList>
            <person name="Ploux O."/>
        </authorList>
    </citation>
    <scope>NUCLEOTIDE SEQUENCE [LARGE SCALE GENOMIC DNA]</scope>
    <source>
        <strain evidence="1 2">URUG2</strain>
    </source>
</reference>
<gene>
    <name evidence="1" type="ORF">RCC_02743</name>
</gene>
<organism evidence="1 2">
    <name type="scientific">Ramularia collo-cygni</name>
    <dbReference type="NCBI Taxonomy" id="112498"/>
    <lineage>
        <taxon>Eukaryota</taxon>
        <taxon>Fungi</taxon>
        <taxon>Dikarya</taxon>
        <taxon>Ascomycota</taxon>
        <taxon>Pezizomycotina</taxon>
        <taxon>Dothideomycetes</taxon>
        <taxon>Dothideomycetidae</taxon>
        <taxon>Mycosphaerellales</taxon>
        <taxon>Mycosphaerellaceae</taxon>
        <taxon>Ramularia</taxon>
    </lineage>
</organism>
<dbReference type="EMBL" id="FJUY01000003">
    <property type="protein sequence ID" value="CZT16909.1"/>
    <property type="molecule type" value="Genomic_DNA"/>
</dbReference>
<evidence type="ECO:0000313" key="2">
    <source>
        <dbReference type="Proteomes" id="UP000225277"/>
    </source>
</evidence>
<accession>A0A2D3V602</accession>
<dbReference type="GeneID" id="35597956"/>
<name>A0A2D3V602_9PEZI</name>